<reference evidence="6 7" key="1">
    <citation type="submission" date="2018-11" db="EMBL/GenBank/DDBJ databases">
        <title>Genome sequence of strain 7197.</title>
        <authorList>
            <person name="Gao J."/>
            <person name="Sun J."/>
        </authorList>
    </citation>
    <scope>NUCLEOTIDE SEQUENCE [LARGE SCALE GENOMIC DNA]</scope>
    <source>
        <strain evidence="6 7">7197</strain>
    </source>
</reference>
<evidence type="ECO:0000256" key="1">
    <source>
        <dbReference type="ARBA" id="ARBA00022598"/>
    </source>
</evidence>
<evidence type="ECO:0000256" key="2">
    <source>
        <dbReference type="ARBA" id="ARBA00022741"/>
    </source>
</evidence>
<keyword evidence="2 4" id="KW-0547">Nucleotide-binding</keyword>
<dbReference type="Pfam" id="PF13535">
    <property type="entry name" value="ATP-grasp_4"/>
    <property type="match status" value="1"/>
</dbReference>
<dbReference type="Gene3D" id="3.30.470.20">
    <property type="entry name" value="ATP-grasp fold, B domain"/>
    <property type="match status" value="1"/>
</dbReference>
<dbReference type="Gene3D" id="3.40.50.20">
    <property type="match status" value="1"/>
</dbReference>
<dbReference type="PANTHER" id="PTHR43585">
    <property type="entry name" value="FUMIPYRROLE BIOSYNTHESIS PROTEIN C"/>
    <property type="match status" value="1"/>
</dbReference>
<keyword evidence="3 4" id="KW-0067">ATP-binding</keyword>
<dbReference type="EMBL" id="RQPI01000001">
    <property type="protein sequence ID" value="RQW13434.1"/>
    <property type="molecule type" value="Genomic_DNA"/>
</dbReference>
<protein>
    <submittedName>
        <fullName evidence="6">ATP-grasp domain-containing protein</fullName>
    </submittedName>
</protein>
<evidence type="ECO:0000256" key="4">
    <source>
        <dbReference type="PROSITE-ProRule" id="PRU00409"/>
    </source>
</evidence>
<dbReference type="InterPro" id="IPR052032">
    <property type="entry name" value="ATP-dep_AA_Ligase"/>
</dbReference>
<keyword evidence="7" id="KW-1185">Reference proteome</keyword>
<dbReference type="PROSITE" id="PS50975">
    <property type="entry name" value="ATP_GRASP"/>
    <property type="match status" value="1"/>
</dbReference>
<gene>
    <name evidence="6" type="ORF">EH198_03145</name>
</gene>
<keyword evidence="1" id="KW-0436">Ligase</keyword>
<dbReference type="GO" id="GO:0016874">
    <property type="term" value="F:ligase activity"/>
    <property type="evidence" value="ECO:0007669"/>
    <property type="project" value="UniProtKB-KW"/>
</dbReference>
<accession>A0A3N9PEJ1</accession>
<evidence type="ECO:0000259" key="5">
    <source>
        <dbReference type="PROSITE" id="PS50975"/>
    </source>
</evidence>
<dbReference type="InterPro" id="IPR011761">
    <property type="entry name" value="ATP-grasp"/>
</dbReference>
<sequence>MRVLLIGRNAGFIKKCSVIDPEVEVFIIEEPDILRKLKEFSSPNIKEIAEVKYHDSEEYMSIVKEWGQKYRFDLVVPGFEYSVKAANESAKYLNLPRIGDRGAAVFTNKVKLRDLCAEAGIPHPRYKKITSIEELREFYNGSPIVFKPANRQASIGVIRINTEEEIASAYKETLNGESEVLIPDREIPCEYIAEDLVVGYEVSVECFVRNCKIIFINYTMQDGTVGRYFIEVGHEVPGNIPSSVTDKLYQFKSRLVEAANVNTAILHSEWKIEEGEPILIECAARMPGDYIPKLISNAYEFDVHTAYINILRNKDPHINNKHKNYILIQYFQSKPGRLKEINNLEIFDELGDKLIEYSITVQPGNDVPELTSSWKRVGYFIIKDQSHEALRKLAEKINDTVEFVMDITTGVS</sequence>
<dbReference type="GO" id="GO:0005524">
    <property type="term" value="F:ATP binding"/>
    <property type="evidence" value="ECO:0007669"/>
    <property type="project" value="UniProtKB-UniRule"/>
</dbReference>
<dbReference type="AlphaFoldDB" id="A0A3N9PEJ1"/>
<dbReference type="GO" id="GO:0046872">
    <property type="term" value="F:metal ion binding"/>
    <property type="evidence" value="ECO:0007669"/>
    <property type="project" value="InterPro"/>
</dbReference>
<dbReference type="Gene3D" id="3.30.1490.20">
    <property type="entry name" value="ATP-grasp fold, A domain"/>
    <property type="match status" value="1"/>
</dbReference>
<evidence type="ECO:0000313" key="6">
    <source>
        <dbReference type="EMBL" id="RQW13434.1"/>
    </source>
</evidence>
<evidence type="ECO:0000313" key="7">
    <source>
        <dbReference type="Proteomes" id="UP000282529"/>
    </source>
</evidence>
<evidence type="ECO:0000256" key="3">
    <source>
        <dbReference type="ARBA" id="ARBA00022840"/>
    </source>
</evidence>
<feature type="domain" description="ATP-grasp" evidence="5">
    <location>
        <begin position="113"/>
        <end position="312"/>
    </location>
</feature>
<dbReference type="Proteomes" id="UP000282529">
    <property type="component" value="Unassembled WGS sequence"/>
</dbReference>
<dbReference type="SUPFAM" id="SSF56059">
    <property type="entry name" value="Glutathione synthetase ATP-binding domain-like"/>
    <property type="match status" value="1"/>
</dbReference>
<dbReference type="OrthoDB" id="9803907at2"/>
<name>A0A3N9PEJ1_9BACL</name>
<dbReference type="InterPro" id="IPR040570">
    <property type="entry name" value="LAL_C2"/>
</dbReference>
<dbReference type="InterPro" id="IPR013815">
    <property type="entry name" value="ATP_grasp_subdomain_1"/>
</dbReference>
<proteinExistence type="predicted"/>
<organism evidence="6 7">
    <name type="scientific">Paenibacillus rhizophilus</name>
    <dbReference type="NCBI Taxonomy" id="1850366"/>
    <lineage>
        <taxon>Bacteria</taxon>
        <taxon>Bacillati</taxon>
        <taxon>Bacillota</taxon>
        <taxon>Bacilli</taxon>
        <taxon>Bacillales</taxon>
        <taxon>Paenibacillaceae</taxon>
        <taxon>Paenibacillus</taxon>
    </lineage>
</organism>
<comment type="caution">
    <text evidence="6">The sequence shown here is derived from an EMBL/GenBank/DDBJ whole genome shotgun (WGS) entry which is preliminary data.</text>
</comment>
<dbReference type="Pfam" id="PF18603">
    <property type="entry name" value="LAL_C2"/>
    <property type="match status" value="1"/>
</dbReference>
<dbReference type="RefSeq" id="WP_124694075.1">
    <property type="nucleotide sequence ID" value="NZ_JBHUFE010000016.1"/>
</dbReference>
<dbReference type="PANTHER" id="PTHR43585:SF2">
    <property type="entry name" value="ATP-GRASP ENZYME FSQD"/>
    <property type="match status" value="1"/>
</dbReference>